<comment type="caution">
    <text evidence="3">The sequence shown here is derived from an EMBL/GenBank/DDBJ whole genome shotgun (WGS) entry which is preliminary data.</text>
</comment>
<gene>
    <name evidence="3" type="ORF">Pme01_57390</name>
</gene>
<organism evidence="3 4">
    <name type="scientific">Planosporangium mesophilum</name>
    <dbReference type="NCBI Taxonomy" id="689768"/>
    <lineage>
        <taxon>Bacteria</taxon>
        <taxon>Bacillati</taxon>
        <taxon>Actinomycetota</taxon>
        <taxon>Actinomycetes</taxon>
        <taxon>Micromonosporales</taxon>
        <taxon>Micromonosporaceae</taxon>
        <taxon>Planosporangium</taxon>
    </lineage>
</organism>
<evidence type="ECO:0000313" key="4">
    <source>
        <dbReference type="Proteomes" id="UP000599074"/>
    </source>
</evidence>
<keyword evidence="2" id="KW-0472">Membrane</keyword>
<feature type="region of interest" description="Disordered" evidence="1">
    <location>
        <begin position="94"/>
        <end position="115"/>
    </location>
</feature>
<proteinExistence type="predicted"/>
<sequence>MTKWSTLLLAALLDSPALYHAFVLHDLDYTTALVRYLIAVVVAALMLAMLNGLANGYQRGNDALARTEAREVAQQAAMDALEVARNNPALMAQVQGRRSTDVVPPEETPAEEKAE</sequence>
<reference evidence="3" key="1">
    <citation type="submission" date="2021-01" db="EMBL/GenBank/DDBJ databases">
        <title>Whole genome shotgun sequence of Planosporangium mesophilum NBRC 109066.</title>
        <authorList>
            <person name="Komaki H."/>
            <person name="Tamura T."/>
        </authorList>
    </citation>
    <scope>NUCLEOTIDE SEQUENCE</scope>
    <source>
        <strain evidence="3">NBRC 109066</strain>
    </source>
</reference>
<protein>
    <submittedName>
        <fullName evidence="3">Uncharacterized protein</fullName>
    </submittedName>
</protein>
<evidence type="ECO:0000313" key="3">
    <source>
        <dbReference type="EMBL" id="GII26142.1"/>
    </source>
</evidence>
<keyword evidence="2" id="KW-0812">Transmembrane</keyword>
<dbReference type="Proteomes" id="UP000599074">
    <property type="component" value="Unassembled WGS sequence"/>
</dbReference>
<keyword evidence="2" id="KW-1133">Transmembrane helix</keyword>
<keyword evidence="4" id="KW-1185">Reference proteome</keyword>
<dbReference type="EMBL" id="BOON01000067">
    <property type="protein sequence ID" value="GII26142.1"/>
    <property type="molecule type" value="Genomic_DNA"/>
</dbReference>
<feature type="transmembrane region" description="Helical" evidence="2">
    <location>
        <begin position="33"/>
        <end position="54"/>
    </location>
</feature>
<dbReference type="RefSeq" id="WP_168117993.1">
    <property type="nucleotide sequence ID" value="NZ_BOON01000067.1"/>
</dbReference>
<evidence type="ECO:0000256" key="1">
    <source>
        <dbReference type="SAM" id="MobiDB-lite"/>
    </source>
</evidence>
<accession>A0A8J3TJ65</accession>
<dbReference type="AlphaFoldDB" id="A0A8J3TJ65"/>
<evidence type="ECO:0000256" key="2">
    <source>
        <dbReference type="SAM" id="Phobius"/>
    </source>
</evidence>
<name>A0A8J3TJ65_9ACTN</name>